<evidence type="ECO:0000313" key="5">
    <source>
        <dbReference type="Proteomes" id="UP001430149"/>
    </source>
</evidence>
<dbReference type="Proteomes" id="UP001430149">
    <property type="component" value="Unassembled WGS sequence"/>
</dbReference>
<dbReference type="EMBL" id="JADIKE010000036">
    <property type="protein sequence ID" value="MBM7126070.1"/>
    <property type="molecule type" value="Genomic_DNA"/>
</dbReference>
<name>A0ABS2K5U6_9GAMM</name>
<gene>
    <name evidence="4" type="ORF">ISP19_11895</name>
</gene>
<dbReference type="RefSeq" id="WP_204682374.1">
    <property type="nucleotide sequence ID" value="NZ_BSNR01000002.1"/>
</dbReference>
<feature type="signal peptide" evidence="3">
    <location>
        <begin position="1"/>
        <end position="27"/>
    </location>
</feature>
<evidence type="ECO:0000256" key="3">
    <source>
        <dbReference type="SAM" id="SignalP"/>
    </source>
</evidence>
<evidence type="ECO:0000256" key="2">
    <source>
        <dbReference type="SAM" id="MobiDB-lite"/>
    </source>
</evidence>
<feature type="region of interest" description="Disordered" evidence="2">
    <location>
        <begin position="55"/>
        <end position="89"/>
    </location>
</feature>
<keyword evidence="5" id="KW-1185">Reference proteome</keyword>
<keyword evidence="1" id="KW-0175">Coiled coil</keyword>
<organism evidence="4 5">
    <name type="scientific">Dyella flava</name>
    <dbReference type="NCBI Taxonomy" id="1920170"/>
    <lineage>
        <taxon>Bacteria</taxon>
        <taxon>Pseudomonadati</taxon>
        <taxon>Pseudomonadota</taxon>
        <taxon>Gammaproteobacteria</taxon>
        <taxon>Lysobacterales</taxon>
        <taxon>Rhodanobacteraceae</taxon>
        <taxon>Dyella</taxon>
    </lineage>
</organism>
<keyword evidence="3" id="KW-0732">Signal</keyword>
<sequence>MHRLGAPALLLVALLFAGLHLPLPARADTTTVYKCSSPQGQVIYQGTPCTRNQQQQTMQLENGEPVSSPLPASPGSTTSIAAKAPAPPALPSTPPSLMYRCINAVNGNSYFSSNGNPQPYYAPLAVTGIIPTPLGQTYAPPGRGAPTAATIASHYVLVHDSCQAMTAEDTCSELRNEYDENERKLSRAFKSDQPPLLQRESDLIAQLNHC</sequence>
<proteinExistence type="predicted"/>
<evidence type="ECO:0000313" key="4">
    <source>
        <dbReference type="EMBL" id="MBM7126070.1"/>
    </source>
</evidence>
<feature type="chain" id="PRO_5045048394" evidence="3">
    <location>
        <begin position="28"/>
        <end position="210"/>
    </location>
</feature>
<comment type="caution">
    <text evidence="4">The sequence shown here is derived from an EMBL/GenBank/DDBJ whole genome shotgun (WGS) entry which is preliminary data.</text>
</comment>
<reference evidence="4" key="1">
    <citation type="submission" date="2020-10" db="EMBL/GenBank/DDBJ databases">
        <title>Phylogeny of dyella-like bacteria.</title>
        <authorList>
            <person name="Fu J."/>
        </authorList>
    </citation>
    <scope>NUCLEOTIDE SEQUENCE</scope>
    <source>
        <strain evidence="4">DHOC52</strain>
    </source>
</reference>
<feature type="coiled-coil region" evidence="1">
    <location>
        <begin position="164"/>
        <end position="191"/>
    </location>
</feature>
<evidence type="ECO:0000256" key="1">
    <source>
        <dbReference type="SAM" id="Coils"/>
    </source>
</evidence>
<protein>
    <submittedName>
        <fullName evidence="4">DUF4124 domain-containing protein</fullName>
    </submittedName>
</protein>
<accession>A0ABS2K5U6</accession>